<proteinExistence type="inferred from homology"/>
<dbReference type="Gene3D" id="3.90.360.10">
    <property type="entry name" value="Histone acetyl transferase 1 (HAT1), N-terminal domain"/>
    <property type="match status" value="1"/>
</dbReference>
<reference evidence="10" key="1">
    <citation type="submission" date="2020-06" db="EMBL/GenBank/DDBJ databases">
        <title>WGS assembly of Ceratodon purpureus strain R40.</title>
        <authorList>
            <person name="Carey S.B."/>
            <person name="Jenkins J."/>
            <person name="Shu S."/>
            <person name="Lovell J.T."/>
            <person name="Sreedasyam A."/>
            <person name="Maumus F."/>
            <person name="Tiley G.P."/>
            <person name="Fernandez-Pozo N."/>
            <person name="Barry K."/>
            <person name="Chen C."/>
            <person name="Wang M."/>
            <person name="Lipzen A."/>
            <person name="Daum C."/>
            <person name="Saski C.A."/>
            <person name="Payton A.C."/>
            <person name="Mcbreen J.C."/>
            <person name="Conrad R.E."/>
            <person name="Kollar L.M."/>
            <person name="Olsson S."/>
            <person name="Huttunen S."/>
            <person name="Landis J.B."/>
            <person name="Wickett N.J."/>
            <person name="Johnson M.G."/>
            <person name="Rensing S.A."/>
            <person name="Grimwood J."/>
            <person name="Schmutz J."/>
            <person name="Mcdaniel S.F."/>
        </authorList>
    </citation>
    <scope>NUCLEOTIDE SEQUENCE</scope>
    <source>
        <strain evidence="10">R40</strain>
    </source>
</reference>
<dbReference type="EMBL" id="CM026431">
    <property type="protein sequence ID" value="KAG0558397.1"/>
    <property type="molecule type" value="Genomic_DNA"/>
</dbReference>
<comment type="caution">
    <text evidence="10">The sequence shown here is derived from an EMBL/GenBank/DDBJ whole genome shotgun (WGS) entry which is preliminary data.</text>
</comment>
<evidence type="ECO:0000256" key="4">
    <source>
        <dbReference type="ARBA" id="ARBA00023315"/>
    </source>
</evidence>
<dbReference type="EC" id="2.3.1.48" evidence="2"/>
<keyword evidence="6" id="KW-0175">Coiled coil</keyword>
<keyword evidence="3" id="KW-0808">Transferase</keyword>
<dbReference type="Pfam" id="PF10394">
    <property type="entry name" value="Hat1_N"/>
    <property type="match status" value="1"/>
</dbReference>
<dbReference type="GO" id="GO:0004402">
    <property type="term" value="F:histone acetyltransferase activity"/>
    <property type="evidence" value="ECO:0007669"/>
    <property type="project" value="InterPro"/>
</dbReference>
<name>A0A8T0GIM6_CERPU</name>
<evidence type="ECO:0000256" key="2">
    <source>
        <dbReference type="ARBA" id="ARBA00013184"/>
    </source>
</evidence>
<dbReference type="InterPro" id="IPR017380">
    <property type="entry name" value="Hist_AcTrfase_B-typ_cat-su"/>
</dbReference>
<keyword evidence="11" id="KW-1185">Reference proteome</keyword>
<dbReference type="PANTHER" id="PTHR12046">
    <property type="entry name" value="HISTONE ACETYLTRANSFERASE TYPE B CATALYTIC SUBUNIT"/>
    <property type="match status" value="1"/>
</dbReference>
<evidence type="ECO:0000256" key="1">
    <source>
        <dbReference type="ARBA" id="ARBA00010543"/>
    </source>
</evidence>
<dbReference type="InterPro" id="IPR016181">
    <property type="entry name" value="Acyl_CoA_acyltransferase"/>
</dbReference>
<evidence type="ECO:0000256" key="3">
    <source>
        <dbReference type="ARBA" id="ARBA00022679"/>
    </source>
</evidence>
<evidence type="ECO:0000256" key="6">
    <source>
        <dbReference type="SAM" id="Coils"/>
    </source>
</evidence>
<evidence type="ECO:0000256" key="7">
    <source>
        <dbReference type="SAM" id="MobiDB-lite"/>
    </source>
</evidence>
<evidence type="ECO:0000259" key="9">
    <source>
        <dbReference type="Pfam" id="PF10394"/>
    </source>
</evidence>
<keyword evidence="4" id="KW-0012">Acyltransferase</keyword>
<dbReference type="AlphaFoldDB" id="A0A8T0GIM6"/>
<organism evidence="10 11">
    <name type="scientific">Ceratodon purpureus</name>
    <name type="common">Fire moss</name>
    <name type="synonym">Dicranum purpureum</name>
    <dbReference type="NCBI Taxonomy" id="3225"/>
    <lineage>
        <taxon>Eukaryota</taxon>
        <taxon>Viridiplantae</taxon>
        <taxon>Streptophyta</taxon>
        <taxon>Embryophyta</taxon>
        <taxon>Bryophyta</taxon>
        <taxon>Bryophytina</taxon>
        <taxon>Bryopsida</taxon>
        <taxon>Dicranidae</taxon>
        <taxon>Pseudoditrichales</taxon>
        <taxon>Ditrichaceae</taxon>
        <taxon>Ceratodon</taxon>
    </lineage>
</organism>
<sequence>MSREKKVVRAEAEPASEDRSKRRKVDTHAAAGKFCNADESITLHIVRTADDLHGDEDELSFPPEFTERFFGEEGKIYGYKGLKIDVWLHAVSFYAHANIHFDLKLRDGGPGNPTANLPAKMKEIFGEALIDSREDFLETMPQATDSFLQLLKEEGEVVASWRADGADGNVRQIVRLELKDARVRKFYTCLTPLIYLFIDGGLPIENDDPRWEIYVSTEGEGPEMVVTGFCTVYRFYSYPESTRLRVSQILVLPPYQGQGYGYRMLETIYRIATERNCNDITFEDPSDSLQELRDCMDVQRLLQFPPAVTALSLCVARFRRMVNSEVETATTSGQDVTKGNNKTPHASKSTAALDVDHKTILVPPPKLIEEARKALKINKVQIKRCWESLLFLQLGSSEMAVQEAFRELLVKRLHAEIFSKSDEAVGQGKKITDTENDYNIDKTFIMMRQRQPEASNSDPKMIGDVLDASDEEKKLQALQELLEEREVELQAVADKVSSRCKKLGIPVKVSEVQQS</sequence>
<protein>
    <recommendedName>
        <fullName evidence="2">histone acetyltransferase</fullName>
        <ecNumber evidence="2">2.3.1.48</ecNumber>
    </recommendedName>
</protein>
<dbReference type="CDD" id="cd04301">
    <property type="entry name" value="NAT_SF"/>
    <property type="match status" value="1"/>
</dbReference>
<dbReference type="Gene3D" id="3.40.630.30">
    <property type="match status" value="1"/>
</dbReference>
<feature type="region of interest" description="Disordered" evidence="7">
    <location>
        <begin position="1"/>
        <end position="25"/>
    </location>
</feature>
<evidence type="ECO:0000313" key="10">
    <source>
        <dbReference type="EMBL" id="KAG0558397.1"/>
    </source>
</evidence>
<feature type="region of interest" description="Disordered" evidence="7">
    <location>
        <begin position="329"/>
        <end position="349"/>
    </location>
</feature>
<comment type="catalytic activity">
    <reaction evidence="5">
        <text>L-lysyl-[protein] + acetyl-CoA = N(6)-acetyl-L-lysyl-[protein] + CoA + H(+)</text>
        <dbReference type="Rhea" id="RHEA:45948"/>
        <dbReference type="Rhea" id="RHEA-COMP:9752"/>
        <dbReference type="Rhea" id="RHEA-COMP:10731"/>
        <dbReference type="ChEBI" id="CHEBI:15378"/>
        <dbReference type="ChEBI" id="CHEBI:29969"/>
        <dbReference type="ChEBI" id="CHEBI:57287"/>
        <dbReference type="ChEBI" id="CHEBI:57288"/>
        <dbReference type="ChEBI" id="CHEBI:61930"/>
        <dbReference type="EC" id="2.3.1.48"/>
    </reaction>
</comment>
<dbReference type="InterPro" id="IPR000182">
    <property type="entry name" value="GNAT_dom"/>
</dbReference>
<evidence type="ECO:0000256" key="5">
    <source>
        <dbReference type="ARBA" id="ARBA00048017"/>
    </source>
</evidence>
<evidence type="ECO:0000259" key="8">
    <source>
        <dbReference type="Pfam" id="PF00583"/>
    </source>
</evidence>
<dbReference type="Pfam" id="PF00583">
    <property type="entry name" value="Acetyltransf_1"/>
    <property type="match status" value="1"/>
</dbReference>
<evidence type="ECO:0000313" key="11">
    <source>
        <dbReference type="Proteomes" id="UP000822688"/>
    </source>
</evidence>
<feature type="compositionally biased region" description="Basic and acidic residues" evidence="7">
    <location>
        <begin position="1"/>
        <end position="20"/>
    </location>
</feature>
<feature type="domain" description="N-acetyltransferase" evidence="8">
    <location>
        <begin position="218"/>
        <end position="281"/>
    </location>
</feature>
<accession>A0A8T0GIM6</accession>
<comment type="similarity">
    <text evidence="1">Belongs to the HAT1 family.</text>
</comment>
<dbReference type="Proteomes" id="UP000822688">
    <property type="component" value="Chromosome 10"/>
</dbReference>
<feature type="domain" description="Histone acetyl transferase HAT1 N-terminal" evidence="9">
    <location>
        <begin position="35"/>
        <end position="199"/>
    </location>
</feature>
<gene>
    <name evidence="10" type="ORF">KC19_10G025200</name>
</gene>
<feature type="coiled-coil region" evidence="6">
    <location>
        <begin position="468"/>
        <end position="495"/>
    </location>
</feature>
<dbReference type="GO" id="GO:0000781">
    <property type="term" value="C:chromosome, telomeric region"/>
    <property type="evidence" value="ECO:0007669"/>
    <property type="project" value="GOC"/>
</dbReference>
<dbReference type="GO" id="GO:0031509">
    <property type="term" value="P:subtelomeric heterochromatin formation"/>
    <property type="evidence" value="ECO:0007669"/>
    <property type="project" value="InterPro"/>
</dbReference>
<dbReference type="GO" id="GO:0005634">
    <property type="term" value="C:nucleus"/>
    <property type="evidence" value="ECO:0007669"/>
    <property type="project" value="InterPro"/>
</dbReference>
<dbReference type="InterPro" id="IPR019467">
    <property type="entry name" value="Hat1_N"/>
</dbReference>
<dbReference type="SUPFAM" id="SSF55729">
    <property type="entry name" value="Acyl-CoA N-acyltransferases (Nat)"/>
    <property type="match status" value="1"/>
</dbReference>
<dbReference type="InterPro" id="IPR037113">
    <property type="entry name" value="Hat1_N_sf"/>
</dbReference>